<evidence type="ECO:0000256" key="1">
    <source>
        <dbReference type="ARBA" id="ARBA00001917"/>
    </source>
</evidence>
<dbReference type="InterPro" id="IPR001094">
    <property type="entry name" value="Flavdoxin-like"/>
</dbReference>
<dbReference type="InterPro" id="IPR050607">
    <property type="entry name" value="NOS"/>
</dbReference>
<dbReference type="PANTHER" id="PTHR43410:SF1">
    <property type="entry name" value="NITRIC OXIDE SYNTHASE"/>
    <property type="match status" value="1"/>
</dbReference>
<dbReference type="InterPro" id="IPR027887">
    <property type="entry name" value="DUF4464"/>
</dbReference>
<dbReference type="InterPro" id="IPR029039">
    <property type="entry name" value="Flavoprotein-like_sf"/>
</dbReference>
<evidence type="ECO:0000256" key="11">
    <source>
        <dbReference type="ARBA" id="ARBA00023004"/>
    </source>
</evidence>
<sequence length="201" mass="23175">MLYNEKKNQGDQVDSAGTVKVHTPKSLIRTNSAMTPSIDYKKQLSRMESNKNSNTIDYKRQLSRLESNKSSITASTPEIIGPLSNVCYAVFALGSSAYPKYCNFGKTMDRVLEELLGERLLELTCGDEMCGQEQQFRSWSSNIFQPLMDTERGLLFQNRHDHKIIFPDPRHDPGQNTTKQRVYTKRYTQIEIYDHVVRRKT</sequence>
<proteinExistence type="inferred from homology"/>
<evidence type="ECO:0000256" key="7">
    <source>
        <dbReference type="ARBA" id="ARBA00022723"/>
    </source>
</evidence>
<evidence type="ECO:0000256" key="2">
    <source>
        <dbReference type="ARBA" id="ARBA00001970"/>
    </source>
</evidence>
<evidence type="ECO:0000313" key="12">
    <source>
        <dbReference type="Proteomes" id="UP001652582"/>
    </source>
</evidence>
<keyword evidence="9" id="KW-0112">Calmodulin-binding</keyword>
<reference evidence="13" key="1">
    <citation type="submission" date="2025-08" db="UniProtKB">
        <authorList>
            <consortium name="RefSeq"/>
        </authorList>
    </citation>
    <scope>IDENTIFICATION</scope>
</reference>
<evidence type="ECO:0000256" key="8">
    <source>
        <dbReference type="ARBA" id="ARBA00022857"/>
    </source>
</evidence>
<dbReference type="Pfam" id="PF14713">
    <property type="entry name" value="DUF4464"/>
    <property type="match status" value="1"/>
</dbReference>
<keyword evidence="11" id="KW-0408">Iron</keyword>
<keyword evidence="7" id="KW-0479">Metal-binding</keyword>
<organism evidence="12 13">
    <name type="scientific">Bicyclus anynana</name>
    <name type="common">Squinting bush brown butterfly</name>
    <dbReference type="NCBI Taxonomy" id="110368"/>
    <lineage>
        <taxon>Eukaryota</taxon>
        <taxon>Metazoa</taxon>
        <taxon>Ecdysozoa</taxon>
        <taxon>Arthropoda</taxon>
        <taxon>Hexapoda</taxon>
        <taxon>Insecta</taxon>
        <taxon>Pterygota</taxon>
        <taxon>Neoptera</taxon>
        <taxon>Endopterygota</taxon>
        <taxon>Lepidoptera</taxon>
        <taxon>Glossata</taxon>
        <taxon>Ditrysia</taxon>
        <taxon>Papilionoidea</taxon>
        <taxon>Nymphalidae</taxon>
        <taxon>Satyrinae</taxon>
        <taxon>Satyrini</taxon>
        <taxon>Mycalesina</taxon>
        <taxon>Bicyclus</taxon>
    </lineage>
</organism>
<accession>A0ABM3LF21</accession>
<dbReference type="Proteomes" id="UP001652582">
    <property type="component" value="Chromosome 5"/>
</dbReference>
<keyword evidence="6" id="KW-0288">FMN</keyword>
<dbReference type="GeneID" id="128198108"/>
<protein>
    <recommendedName>
        <fullName evidence="4">nitric-oxide synthase (NADPH)</fullName>
        <ecNumber evidence="4">1.14.13.39</ecNumber>
    </recommendedName>
</protein>
<dbReference type="SUPFAM" id="SSF52218">
    <property type="entry name" value="Flavoproteins"/>
    <property type="match status" value="1"/>
</dbReference>
<gene>
    <name evidence="13" type="primary">LOC128198108</name>
</gene>
<dbReference type="PANTHER" id="PTHR43410">
    <property type="entry name" value="NITRIC OXIDE SYNTHASE OXYGENASE"/>
    <property type="match status" value="1"/>
</dbReference>
<dbReference type="EC" id="1.14.13.39" evidence="4"/>
<keyword evidence="12" id="KW-1185">Reference proteome</keyword>
<dbReference type="RefSeq" id="XP_052737664.1">
    <property type="nucleotide sequence ID" value="XM_052881704.1"/>
</dbReference>
<comment type="similarity">
    <text evidence="3">Belongs to the NOS family.</text>
</comment>
<comment type="cofactor">
    <cofactor evidence="2">
        <name>heme b</name>
        <dbReference type="ChEBI" id="CHEBI:60344"/>
    </cofactor>
</comment>
<evidence type="ECO:0000256" key="4">
    <source>
        <dbReference type="ARBA" id="ARBA00012989"/>
    </source>
</evidence>
<dbReference type="PRINTS" id="PR00369">
    <property type="entry name" value="FLAVODOXIN"/>
</dbReference>
<evidence type="ECO:0000256" key="6">
    <source>
        <dbReference type="ARBA" id="ARBA00022643"/>
    </source>
</evidence>
<keyword evidence="6" id="KW-0285">Flavoprotein</keyword>
<evidence type="ECO:0000256" key="9">
    <source>
        <dbReference type="ARBA" id="ARBA00022860"/>
    </source>
</evidence>
<evidence type="ECO:0000313" key="13">
    <source>
        <dbReference type="RefSeq" id="XP_052737664.1"/>
    </source>
</evidence>
<keyword evidence="10" id="KW-0560">Oxidoreductase</keyword>
<evidence type="ECO:0000256" key="3">
    <source>
        <dbReference type="ARBA" id="ARBA00006267"/>
    </source>
</evidence>
<evidence type="ECO:0000256" key="5">
    <source>
        <dbReference type="ARBA" id="ARBA00022617"/>
    </source>
</evidence>
<comment type="cofactor">
    <cofactor evidence="1">
        <name>FMN</name>
        <dbReference type="ChEBI" id="CHEBI:58210"/>
    </cofactor>
</comment>
<dbReference type="Gene3D" id="3.40.50.360">
    <property type="match status" value="1"/>
</dbReference>
<keyword evidence="5" id="KW-0349">Heme</keyword>
<keyword evidence="8" id="KW-0521">NADP</keyword>
<name>A0ABM3LF21_BICAN</name>
<evidence type="ECO:0000256" key="10">
    <source>
        <dbReference type="ARBA" id="ARBA00023002"/>
    </source>
</evidence>